<dbReference type="Gene3D" id="3.30.565.10">
    <property type="entry name" value="Histidine kinase-like ATPase, C-terminal domain"/>
    <property type="match status" value="1"/>
</dbReference>
<accession>A0A198APQ1</accession>
<keyword evidence="11 12" id="KW-0472">Membrane</keyword>
<dbReference type="GO" id="GO:0000155">
    <property type="term" value="F:phosphorelay sensor kinase activity"/>
    <property type="evidence" value="ECO:0007669"/>
    <property type="project" value="InterPro"/>
</dbReference>
<keyword evidence="4" id="KW-0808">Transferase</keyword>
<keyword evidence="15" id="KW-1185">Reference proteome</keyword>
<evidence type="ECO:0000256" key="8">
    <source>
        <dbReference type="ARBA" id="ARBA00022840"/>
    </source>
</evidence>
<dbReference type="AlphaFoldDB" id="A0A198APQ1"/>
<keyword evidence="6" id="KW-0547">Nucleotide-binding</keyword>
<reference evidence="14 15" key="1">
    <citation type="submission" date="2016-05" db="EMBL/GenBank/DDBJ databases">
        <title>Paenibacillus sp. 1ZS3-15 nov., isolated from the rhizosphere soil.</title>
        <authorList>
            <person name="Zhang X.X."/>
            <person name="Zhang J."/>
        </authorList>
    </citation>
    <scope>NUCLEOTIDE SEQUENCE [LARGE SCALE GENOMIC DNA]</scope>
    <source>
        <strain evidence="14 15">1ZS3-15</strain>
    </source>
</reference>
<dbReference type="InterPro" id="IPR050640">
    <property type="entry name" value="Bact_2-comp_sensor_kinase"/>
</dbReference>
<feature type="domain" description="HAMP" evidence="13">
    <location>
        <begin position="307"/>
        <end position="359"/>
    </location>
</feature>
<evidence type="ECO:0000313" key="15">
    <source>
        <dbReference type="Proteomes" id="UP000078454"/>
    </source>
</evidence>
<dbReference type="Pfam" id="PF00672">
    <property type="entry name" value="HAMP"/>
    <property type="match status" value="1"/>
</dbReference>
<evidence type="ECO:0000259" key="13">
    <source>
        <dbReference type="PROSITE" id="PS50885"/>
    </source>
</evidence>
<evidence type="ECO:0000256" key="1">
    <source>
        <dbReference type="ARBA" id="ARBA00004651"/>
    </source>
</evidence>
<protein>
    <recommendedName>
        <fullName evidence="13">HAMP domain-containing protein</fullName>
    </recommendedName>
</protein>
<dbReference type="EMBL" id="LYPB01000042">
    <property type="protein sequence ID" value="OAS23060.1"/>
    <property type="molecule type" value="Genomic_DNA"/>
</dbReference>
<comment type="subcellular location">
    <subcellularLocation>
        <location evidence="1">Cell membrane</location>
        <topology evidence="1">Multi-pass membrane protein</topology>
    </subcellularLocation>
</comment>
<name>A0A198APQ1_9BACL</name>
<organism evidence="14 15">
    <name type="scientific">Paenibacillus oryzisoli</name>
    <dbReference type="NCBI Taxonomy" id="1850517"/>
    <lineage>
        <taxon>Bacteria</taxon>
        <taxon>Bacillati</taxon>
        <taxon>Bacillota</taxon>
        <taxon>Bacilli</taxon>
        <taxon>Bacillales</taxon>
        <taxon>Paenibacillaceae</taxon>
        <taxon>Paenibacillus</taxon>
    </lineage>
</organism>
<sequence>MNLIKRVILLIVMSLIVILTLYAYSYRQSVSVIENQINTRNEEKLSYFLNRIESLLDQNMIYATLVTKDPEIKKVAYGELPPASYDRVSVIQSIESKLNLFSITNQIMNIITLYFPKIDLALSTVPETGTNPQDILKDYTSNWKLTKVDISGVKMDAFSRFFVSPYQAEPTDLMKSDFIIRVDFFTKNITTLLDEFKMNGNGEAFFYGSSEQIVYNSTANMTLIQQLLKEYPIVNAKGMNKSATIVELDGKKYILYVLPSEKLGWSMVDLEPLEKILKPVNDSRNLFYIILFLLLLLGMVAAYFLYFYIQVPIRILIRSSEHIKNKNFSYRIQSLRKDEFRQLFDSFNDMAKEIDELIKRVYAEEIRSREAVMKQLQSQINPHFLYNCLAYIVNMAKMNKNQSVIAMAHNLGDYYKYTTRNETLETTLGTELELAVNYMNIMNHQLDKFQYIISVPEPMKAKKIPKLIIQPIIENAIIHGLEEISMNGLITVVGVDDGLVYRLIIEDNGPGLSTDALMALRAKTENEHNDSPQKGIWNVHHRFKYYFGLRSGMRLDNSALGGLRIELVWEKATGE</sequence>
<dbReference type="Proteomes" id="UP000078454">
    <property type="component" value="Unassembled WGS sequence"/>
</dbReference>
<evidence type="ECO:0000256" key="5">
    <source>
        <dbReference type="ARBA" id="ARBA00022692"/>
    </source>
</evidence>
<dbReference type="Gene3D" id="1.10.8.500">
    <property type="entry name" value="HAMP domain in histidine kinase"/>
    <property type="match status" value="1"/>
</dbReference>
<dbReference type="GO" id="GO:0005886">
    <property type="term" value="C:plasma membrane"/>
    <property type="evidence" value="ECO:0007669"/>
    <property type="project" value="UniProtKB-SubCell"/>
</dbReference>
<keyword evidence="7" id="KW-0418">Kinase</keyword>
<dbReference type="SUPFAM" id="SSF158472">
    <property type="entry name" value="HAMP domain-like"/>
    <property type="match status" value="1"/>
</dbReference>
<evidence type="ECO:0000256" key="7">
    <source>
        <dbReference type="ARBA" id="ARBA00022777"/>
    </source>
</evidence>
<dbReference type="PROSITE" id="PS50885">
    <property type="entry name" value="HAMP"/>
    <property type="match status" value="1"/>
</dbReference>
<dbReference type="SUPFAM" id="SSF55874">
    <property type="entry name" value="ATPase domain of HSP90 chaperone/DNA topoisomerase II/histidine kinase"/>
    <property type="match status" value="1"/>
</dbReference>
<evidence type="ECO:0000256" key="4">
    <source>
        <dbReference type="ARBA" id="ARBA00022679"/>
    </source>
</evidence>
<feature type="transmembrane region" description="Helical" evidence="12">
    <location>
        <begin position="7"/>
        <end position="26"/>
    </location>
</feature>
<evidence type="ECO:0000256" key="6">
    <source>
        <dbReference type="ARBA" id="ARBA00022741"/>
    </source>
</evidence>
<dbReference type="GO" id="GO:0005524">
    <property type="term" value="F:ATP binding"/>
    <property type="evidence" value="ECO:0007669"/>
    <property type="project" value="UniProtKB-KW"/>
</dbReference>
<dbReference type="CDD" id="cd06225">
    <property type="entry name" value="HAMP"/>
    <property type="match status" value="1"/>
</dbReference>
<gene>
    <name evidence="14" type="ORF">A8708_23155</name>
</gene>
<keyword evidence="8" id="KW-0067">ATP-binding</keyword>
<dbReference type="STRING" id="1850517.A8708_23155"/>
<keyword evidence="10" id="KW-0902">Two-component regulatory system</keyword>
<feature type="transmembrane region" description="Helical" evidence="12">
    <location>
        <begin position="286"/>
        <end position="309"/>
    </location>
</feature>
<keyword evidence="3" id="KW-0597">Phosphoprotein</keyword>
<dbReference type="InterPro" id="IPR036890">
    <property type="entry name" value="HATPase_C_sf"/>
</dbReference>
<evidence type="ECO:0000256" key="12">
    <source>
        <dbReference type="SAM" id="Phobius"/>
    </source>
</evidence>
<comment type="caution">
    <text evidence="14">The sequence shown here is derived from an EMBL/GenBank/DDBJ whole genome shotgun (WGS) entry which is preliminary data.</text>
</comment>
<evidence type="ECO:0000313" key="14">
    <source>
        <dbReference type="EMBL" id="OAS23060.1"/>
    </source>
</evidence>
<evidence type="ECO:0000256" key="11">
    <source>
        <dbReference type="ARBA" id="ARBA00023136"/>
    </source>
</evidence>
<dbReference type="Gene3D" id="3.30.450.20">
    <property type="entry name" value="PAS domain"/>
    <property type="match status" value="1"/>
</dbReference>
<keyword evidence="2" id="KW-1003">Cell membrane</keyword>
<evidence type="ECO:0000256" key="3">
    <source>
        <dbReference type="ARBA" id="ARBA00022553"/>
    </source>
</evidence>
<dbReference type="SMART" id="SM00304">
    <property type="entry name" value="HAMP"/>
    <property type="match status" value="1"/>
</dbReference>
<dbReference type="Pfam" id="PF06580">
    <property type="entry name" value="His_kinase"/>
    <property type="match status" value="1"/>
</dbReference>
<dbReference type="InterPro" id="IPR010559">
    <property type="entry name" value="Sig_transdc_His_kin_internal"/>
</dbReference>
<evidence type="ECO:0000256" key="10">
    <source>
        <dbReference type="ARBA" id="ARBA00023012"/>
    </source>
</evidence>
<keyword evidence="5 12" id="KW-0812">Transmembrane</keyword>
<dbReference type="PANTHER" id="PTHR34220:SF11">
    <property type="entry name" value="SENSOR PROTEIN KINASE HPTS"/>
    <property type="match status" value="1"/>
</dbReference>
<evidence type="ECO:0000256" key="2">
    <source>
        <dbReference type="ARBA" id="ARBA00022475"/>
    </source>
</evidence>
<dbReference type="InterPro" id="IPR003660">
    <property type="entry name" value="HAMP_dom"/>
</dbReference>
<keyword evidence="9 12" id="KW-1133">Transmembrane helix</keyword>
<evidence type="ECO:0000256" key="9">
    <source>
        <dbReference type="ARBA" id="ARBA00022989"/>
    </source>
</evidence>
<dbReference type="PANTHER" id="PTHR34220">
    <property type="entry name" value="SENSOR HISTIDINE KINASE YPDA"/>
    <property type="match status" value="1"/>
</dbReference>
<proteinExistence type="predicted"/>
<dbReference type="RefSeq" id="WP_068661909.1">
    <property type="nucleotide sequence ID" value="NZ_LYPB01000042.1"/>
</dbReference>